<dbReference type="InterPro" id="IPR038063">
    <property type="entry name" value="Transpep_catalytic_dom"/>
</dbReference>
<dbReference type="RefSeq" id="WP_085756154.1">
    <property type="nucleotide sequence ID" value="NZ_CP021023.1"/>
</dbReference>
<evidence type="ECO:0000256" key="7">
    <source>
        <dbReference type="ARBA" id="ARBA00022984"/>
    </source>
</evidence>
<keyword evidence="7 9" id="KW-0573">Peptidoglycan synthesis</keyword>
<reference evidence="15" key="1">
    <citation type="submission" date="2017-04" db="EMBL/GenBank/DDBJ databases">
        <title>Comparative genomics and description of representatives of a novel lineage of planctomycetes thriving in anoxic sediments.</title>
        <authorList>
            <person name="Spring S."/>
            <person name="Bunk B."/>
            <person name="Sproer C."/>
        </authorList>
    </citation>
    <scope>NUCLEOTIDE SEQUENCE [LARGE SCALE GENOMIC DNA]</scope>
    <source>
        <strain evidence="15">ST-PulAB-D4</strain>
    </source>
</reference>
<evidence type="ECO:0000259" key="13">
    <source>
        <dbReference type="PROSITE" id="PS52029"/>
    </source>
</evidence>
<dbReference type="GO" id="GO:0005576">
    <property type="term" value="C:extracellular region"/>
    <property type="evidence" value="ECO:0007669"/>
    <property type="project" value="TreeGrafter"/>
</dbReference>
<organism evidence="14 15">
    <name type="scientific">Sedimentisphaera salicampi</name>
    <dbReference type="NCBI Taxonomy" id="1941349"/>
    <lineage>
        <taxon>Bacteria</taxon>
        <taxon>Pseudomonadati</taxon>
        <taxon>Planctomycetota</taxon>
        <taxon>Phycisphaerae</taxon>
        <taxon>Sedimentisphaerales</taxon>
        <taxon>Sedimentisphaeraceae</taxon>
        <taxon>Sedimentisphaera</taxon>
    </lineage>
</organism>
<dbReference type="CDD" id="cd00118">
    <property type="entry name" value="LysM"/>
    <property type="match status" value="1"/>
</dbReference>
<dbReference type="SUPFAM" id="SSF141523">
    <property type="entry name" value="L,D-transpeptidase catalytic domain-like"/>
    <property type="match status" value="1"/>
</dbReference>
<dbReference type="PROSITE" id="PS52029">
    <property type="entry name" value="LD_TPASE"/>
    <property type="match status" value="1"/>
</dbReference>
<dbReference type="InterPro" id="IPR036779">
    <property type="entry name" value="LysM_dom_sf"/>
</dbReference>
<feature type="active site" description="Proton donor/acceptor" evidence="9">
    <location>
        <position position="380"/>
    </location>
</feature>
<comment type="pathway">
    <text evidence="1 9">Cell wall biogenesis; peptidoglycan biosynthesis.</text>
</comment>
<keyword evidence="4 14" id="KW-0808">Transferase</keyword>
<evidence type="ECO:0000256" key="6">
    <source>
        <dbReference type="ARBA" id="ARBA00022960"/>
    </source>
</evidence>
<dbReference type="PANTHER" id="PTHR30582:SF24">
    <property type="entry name" value="L,D-TRANSPEPTIDASE ERFK_SRFK-RELATED"/>
    <property type="match status" value="1"/>
</dbReference>
<dbReference type="AlphaFoldDB" id="A0A1W6LP01"/>
<evidence type="ECO:0000256" key="10">
    <source>
        <dbReference type="SAM" id="MobiDB-lite"/>
    </source>
</evidence>
<accession>A0A1W6LP01</accession>
<feature type="compositionally biased region" description="Acidic residues" evidence="10">
    <location>
        <begin position="77"/>
        <end position="86"/>
    </location>
</feature>
<feature type="compositionally biased region" description="Acidic residues" evidence="10">
    <location>
        <begin position="159"/>
        <end position="173"/>
    </location>
</feature>
<feature type="compositionally biased region" description="Basic and acidic residues" evidence="10">
    <location>
        <begin position="109"/>
        <end position="158"/>
    </location>
</feature>
<keyword evidence="11" id="KW-0812">Transmembrane</keyword>
<gene>
    <name evidence="14" type="primary">ykuD</name>
    <name evidence="14" type="ORF">STSP1_01929</name>
</gene>
<dbReference type="Pfam" id="PF03734">
    <property type="entry name" value="YkuD"/>
    <property type="match status" value="1"/>
</dbReference>
<dbReference type="InterPro" id="IPR050979">
    <property type="entry name" value="LD-transpeptidase"/>
</dbReference>
<dbReference type="Proteomes" id="UP000193334">
    <property type="component" value="Chromosome"/>
</dbReference>
<dbReference type="EC" id="2.-.-.-" evidence="14"/>
<dbReference type="Pfam" id="PF01476">
    <property type="entry name" value="LysM"/>
    <property type="match status" value="1"/>
</dbReference>
<dbReference type="GO" id="GO:0016757">
    <property type="term" value="F:glycosyltransferase activity"/>
    <property type="evidence" value="ECO:0007669"/>
    <property type="project" value="UniProtKB-KW"/>
</dbReference>
<evidence type="ECO:0000256" key="3">
    <source>
        <dbReference type="ARBA" id="ARBA00022676"/>
    </source>
</evidence>
<keyword evidence="6 9" id="KW-0133">Cell shape</keyword>
<keyword evidence="8 9" id="KW-0961">Cell wall biogenesis/degradation</keyword>
<feature type="domain" description="L,D-TPase catalytic" evidence="13">
    <location>
        <begin position="287"/>
        <end position="421"/>
    </location>
</feature>
<feature type="transmembrane region" description="Helical" evidence="11">
    <location>
        <begin position="20"/>
        <end position="39"/>
    </location>
</feature>
<dbReference type="PROSITE" id="PS51782">
    <property type="entry name" value="LYSM"/>
    <property type="match status" value="1"/>
</dbReference>
<dbReference type="Gene3D" id="2.40.440.10">
    <property type="entry name" value="L,D-transpeptidase catalytic domain-like"/>
    <property type="match status" value="1"/>
</dbReference>
<comment type="similarity">
    <text evidence="2">Belongs to the YkuD family.</text>
</comment>
<keyword evidence="11" id="KW-0472">Membrane</keyword>
<evidence type="ECO:0000256" key="4">
    <source>
        <dbReference type="ARBA" id="ARBA00022679"/>
    </source>
</evidence>
<keyword evidence="5" id="KW-0378">Hydrolase</keyword>
<dbReference type="Gene3D" id="3.10.350.10">
    <property type="entry name" value="LysM domain"/>
    <property type="match status" value="1"/>
</dbReference>
<evidence type="ECO:0000256" key="11">
    <source>
        <dbReference type="SAM" id="Phobius"/>
    </source>
</evidence>
<dbReference type="GO" id="GO:0018104">
    <property type="term" value="P:peptidoglycan-protein cross-linking"/>
    <property type="evidence" value="ECO:0007669"/>
    <property type="project" value="TreeGrafter"/>
</dbReference>
<dbReference type="EMBL" id="CP021023">
    <property type="protein sequence ID" value="ARN57518.1"/>
    <property type="molecule type" value="Genomic_DNA"/>
</dbReference>
<dbReference type="GO" id="GO:0008360">
    <property type="term" value="P:regulation of cell shape"/>
    <property type="evidence" value="ECO:0007669"/>
    <property type="project" value="UniProtKB-UniRule"/>
</dbReference>
<evidence type="ECO:0000259" key="12">
    <source>
        <dbReference type="PROSITE" id="PS51782"/>
    </source>
</evidence>
<feature type="region of interest" description="Disordered" evidence="10">
    <location>
        <begin position="109"/>
        <end position="174"/>
    </location>
</feature>
<feature type="domain" description="LysM" evidence="12">
    <location>
        <begin position="238"/>
        <end position="282"/>
    </location>
</feature>
<dbReference type="KEGG" id="pbp:STSP1_01929"/>
<sequence length="422" mass="47384">MARKGYVPYSSRQKKKNTFIFAVIAVIIAAGIFFAFKALNKAEETESPESSQTAELGEQSDPAETASEAEQQVSTEEPAEFEEGSEQSEQSEQAPRYLVGEAEQQIEEQARAEREMPLTKGEEAGYTEKEEHEQAPADTSESKEKDSAYSDTIGKEEPSDSEYSEGYSDESDIISDKISQARSLVRSEKVIEARDMLNNTLSRYPDSLERRALKDMLEKLSESWLFSEEVLKGDPHCHYYTVERGDMLSRIGDEYNVPWEFLLKINDMLRPEQLRAGEDIKVVKGPFNLIVNKSTYNMDLYLDNLYVKSYPIGIGREEHATPTGMWVVKPGGKMVSPTWTDPDSGRTYDAMDPDYPLGKRWIALKGISGEAKGRTGFAIHGTSEPESIGQKSSRGCIRLSNEDVVEVYDLMMPGESHVQIIN</sequence>
<dbReference type="InterPro" id="IPR005490">
    <property type="entry name" value="LD_TPept_cat_dom"/>
</dbReference>
<dbReference type="SUPFAM" id="SSF54106">
    <property type="entry name" value="LysM domain"/>
    <property type="match status" value="1"/>
</dbReference>
<evidence type="ECO:0000256" key="9">
    <source>
        <dbReference type="PROSITE-ProRule" id="PRU01373"/>
    </source>
</evidence>
<dbReference type="InterPro" id="IPR018392">
    <property type="entry name" value="LysM"/>
</dbReference>
<dbReference type="CDD" id="cd16913">
    <property type="entry name" value="YkuD_like"/>
    <property type="match status" value="1"/>
</dbReference>
<dbReference type="GO" id="GO:0071972">
    <property type="term" value="F:peptidoglycan L,D-transpeptidase activity"/>
    <property type="evidence" value="ECO:0007669"/>
    <property type="project" value="TreeGrafter"/>
</dbReference>
<evidence type="ECO:0000256" key="8">
    <source>
        <dbReference type="ARBA" id="ARBA00023316"/>
    </source>
</evidence>
<evidence type="ECO:0000256" key="2">
    <source>
        <dbReference type="ARBA" id="ARBA00005992"/>
    </source>
</evidence>
<evidence type="ECO:0000256" key="1">
    <source>
        <dbReference type="ARBA" id="ARBA00004752"/>
    </source>
</evidence>
<dbReference type="UniPathway" id="UPA00219"/>
<evidence type="ECO:0000256" key="5">
    <source>
        <dbReference type="ARBA" id="ARBA00022801"/>
    </source>
</evidence>
<name>A0A1W6LP01_9BACT</name>
<dbReference type="STRING" id="1941349.STSP1_01929"/>
<keyword evidence="15" id="KW-1185">Reference proteome</keyword>
<evidence type="ECO:0000313" key="15">
    <source>
        <dbReference type="Proteomes" id="UP000193334"/>
    </source>
</evidence>
<protein>
    <submittedName>
        <fullName evidence="14">L,D-transpeptidase YkuD</fullName>
        <ecNumber evidence="14">2.-.-.-</ecNumber>
    </submittedName>
</protein>
<evidence type="ECO:0000313" key="14">
    <source>
        <dbReference type="EMBL" id="ARN57518.1"/>
    </source>
</evidence>
<feature type="region of interest" description="Disordered" evidence="10">
    <location>
        <begin position="44"/>
        <end position="95"/>
    </location>
</feature>
<dbReference type="PANTHER" id="PTHR30582">
    <property type="entry name" value="L,D-TRANSPEPTIDASE"/>
    <property type="match status" value="1"/>
</dbReference>
<keyword evidence="3" id="KW-0328">Glycosyltransferase</keyword>
<feature type="active site" description="Nucleophile" evidence="9">
    <location>
        <position position="396"/>
    </location>
</feature>
<proteinExistence type="inferred from homology"/>
<keyword evidence="11" id="KW-1133">Transmembrane helix</keyword>
<dbReference type="GO" id="GO:0071555">
    <property type="term" value="P:cell wall organization"/>
    <property type="evidence" value="ECO:0007669"/>
    <property type="project" value="UniProtKB-UniRule"/>
</dbReference>